<evidence type="ECO:0000313" key="3">
    <source>
        <dbReference type="Proteomes" id="UP000217784"/>
    </source>
</evidence>
<reference evidence="2 3" key="1">
    <citation type="journal article" date="2017" name="BMC Genomics">
        <title>Genomic analysis of methanogenic archaea reveals a shift towards energy conservation.</title>
        <authorList>
            <person name="Gilmore S.P."/>
            <person name="Henske J.K."/>
            <person name="Sexton J.A."/>
            <person name="Solomon K.V."/>
            <person name="Seppala S."/>
            <person name="Yoo J.I."/>
            <person name="Huyett L.M."/>
            <person name="Pressman A."/>
            <person name="Cogan J.Z."/>
            <person name="Kivenson V."/>
            <person name="Peng X."/>
            <person name="Tan Y."/>
            <person name="Valentine D.L."/>
            <person name="O'Malley M.A."/>
        </authorList>
    </citation>
    <scope>NUCLEOTIDE SEQUENCE [LARGE SCALE GENOMIC DNA]</scope>
    <source>
        <strain evidence="2 3">M.o.H.</strain>
    </source>
</reference>
<dbReference type="Proteomes" id="UP000217784">
    <property type="component" value="Unassembled WGS sequence"/>
</dbReference>
<organism evidence="2 3">
    <name type="scientific">Methanobacterium bryantii</name>
    <dbReference type="NCBI Taxonomy" id="2161"/>
    <lineage>
        <taxon>Archaea</taxon>
        <taxon>Methanobacteriati</taxon>
        <taxon>Methanobacteriota</taxon>
        <taxon>Methanomada group</taxon>
        <taxon>Methanobacteria</taxon>
        <taxon>Methanobacteriales</taxon>
        <taxon>Methanobacteriaceae</taxon>
        <taxon>Methanobacterium</taxon>
    </lineage>
</organism>
<evidence type="ECO:0000259" key="1">
    <source>
        <dbReference type="Pfam" id="PF13847"/>
    </source>
</evidence>
<comment type="caution">
    <text evidence="2">The sequence shown here is derived from an EMBL/GenBank/DDBJ whole genome shotgun (WGS) entry which is preliminary data.</text>
</comment>
<dbReference type="SUPFAM" id="SSF53335">
    <property type="entry name" value="S-adenosyl-L-methionine-dependent methyltransferases"/>
    <property type="match status" value="1"/>
</dbReference>
<dbReference type="AlphaFoldDB" id="A0A2A2H3P1"/>
<dbReference type="CDD" id="cd02440">
    <property type="entry name" value="AdoMet_MTases"/>
    <property type="match status" value="1"/>
</dbReference>
<name>A0A2A2H3P1_METBR</name>
<evidence type="ECO:0000313" key="2">
    <source>
        <dbReference type="EMBL" id="PAV03987.1"/>
    </source>
</evidence>
<keyword evidence="3" id="KW-1185">Reference proteome</keyword>
<dbReference type="Gene3D" id="3.40.50.150">
    <property type="entry name" value="Vaccinia Virus protein VP39"/>
    <property type="match status" value="1"/>
</dbReference>
<dbReference type="InterPro" id="IPR025714">
    <property type="entry name" value="Methyltranfer_dom"/>
</dbReference>
<protein>
    <recommendedName>
        <fullName evidence="1">Methyltransferase domain-containing protein</fullName>
    </recommendedName>
</protein>
<dbReference type="Pfam" id="PF13847">
    <property type="entry name" value="Methyltransf_31"/>
    <property type="match status" value="1"/>
</dbReference>
<sequence>MVKNEKMSDSSFKFMNFTFKIMDLIYPSAKKRSKTFGISEGITVIDYGCGPGRYTIEFAKLVGENGKVYAADIHEMAAEEVNKRIKKLGLKNTETVLVDGYNCPLPDKTADVICAIDMFFMIKDPTTFLGELNRLIKDNGTLIIDEGHQKRDTAKDKIEKSGYWKIYHETKDHLKCKPVK</sequence>
<dbReference type="InterPro" id="IPR029063">
    <property type="entry name" value="SAM-dependent_MTases_sf"/>
</dbReference>
<dbReference type="RefSeq" id="WP_069583683.1">
    <property type="nucleotide sequence ID" value="NZ_LMVM01000033.1"/>
</dbReference>
<proteinExistence type="predicted"/>
<dbReference type="InterPro" id="IPR053173">
    <property type="entry name" value="SAM-binding_MTase"/>
</dbReference>
<dbReference type="PANTHER" id="PTHR45128">
    <property type="entry name" value="METHYLTRANSFERASE TYPE 11"/>
    <property type="match status" value="1"/>
</dbReference>
<accession>A0A2A2H3P1</accession>
<gene>
    <name evidence="2" type="ORF">ASJ80_02940</name>
</gene>
<dbReference type="EMBL" id="LMVM01000033">
    <property type="protein sequence ID" value="PAV03987.1"/>
    <property type="molecule type" value="Genomic_DNA"/>
</dbReference>
<dbReference type="PANTHER" id="PTHR45128:SF1">
    <property type="entry name" value="S-ADENOSYLMETHIONINE-DEPENDENT METHYLTRANSFERASE RV2258C"/>
    <property type="match status" value="1"/>
</dbReference>
<dbReference type="OrthoDB" id="67179at2157"/>
<feature type="domain" description="Methyltransferase" evidence="1">
    <location>
        <begin position="39"/>
        <end position="154"/>
    </location>
</feature>